<reference evidence="1" key="2">
    <citation type="journal article" date="2019" name="Appl. Environ. Microbiol.">
        <title>Population genetics and characterization of Campylobacter jejuni isolates in western jackdaws and game birds in Finland.</title>
        <authorList>
            <person name="Kovanen S."/>
            <person name="Rossi M."/>
            <person name="Pohja-Mykra M."/>
            <person name="Nieminen T."/>
            <person name="Raunio-Saarnisto M."/>
            <person name="Sauvala M."/>
            <person name="Fredriksson-Ahomaa M."/>
            <person name="Hanninen M.L."/>
            <person name="Kivisto R."/>
        </authorList>
    </citation>
    <scope>NUCLEOTIDE SEQUENCE</scope>
    <source>
        <strain evidence="1">SO-26</strain>
    </source>
</reference>
<name>A0AAX1Z4T9_CAMJU</name>
<reference evidence="1" key="1">
    <citation type="submission" date="2018-01" db="EMBL/GenBank/DDBJ databases">
        <authorList>
            <person name="Kovanen S."/>
            <person name="Nieminen T."/>
            <person name="Pohja-Mykra M."/>
            <person name="Raunio-Saarnisto M."/>
            <person name="Sauvala M."/>
            <person name="Fredriksson-Ahomaa M."/>
            <person name="Hanninen M.-L."/>
            <person name="Kivisto R."/>
        </authorList>
    </citation>
    <scope>NUCLEOTIDE SEQUENCE</scope>
    <source>
        <strain evidence="1">SO-26</strain>
    </source>
</reference>
<evidence type="ECO:0000313" key="1">
    <source>
        <dbReference type="EMBL" id="RTI48584.1"/>
    </source>
</evidence>
<comment type="caution">
    <text evidence="1">The sequence shown here is derived from an EMBL/GenBank/DDBJ whole genome shotgun (WGS) entry which is preliminary data.</text>
</comment>
<dbReference type="AlphaFoldDB" id="A0AAX1Z4T9"/>
<dbReference type="Proteomes" id="UP000287197">
    <property type="component" value="Unassembled WGS sequence"/>
</dbReference>
<gene>
    <name evidence="1" type="ORF">C3I27_03965</name>
</gene>
<evidence type="ECO:0000313" key="2">
    <source>
        <dbReference type="Proteomes" id="UP000287197"/>
    </source>
</evidence>
<protein>
    <submittedName>
        <fullName evidence="1">Uncharacterized protein</fullName>
    </submittedName>
</protein>
<sequence>MGLDIALYRVLTKTKVKKLKEKYKDLEYDIDVYSKLEEDIPKELHDIRFLSLEKLTSCECNMKFLSKYHNCLTEKVRYWVNVQALLLNQKIKTKDDRLSNYCITSSGTGDRVGYVTYGFENLKNKDDKFELEVSYEDDERLSLGITSYGIYVQEVRYLQRKGLKNWDGLMGKMYTENPYDIYLSDDEQLKVLKSLNQYDDSDLYKIDSLNKYHVINLNW</sequence>
<proteinExistence type="predicted"/>
<dbReference type="EMBL" id="PQZD01000003">
    <property type="protein sequence ID" value="RTI48584.1"/>
    <property type="molecule type" value="Genomic_DNA"/>
</dbReference>
<accession>A0AAX1Z4T9</accession>
<organism evidence="1 2">
    <name type="scientific">Campylobacter jejuni</name>
    <dbReference type="NCBI Taxonomy" id="197"/>
    <lineage>
        <taxon>Bacteria</taxon>
        <taxon>Pseudomonadati</taxon>
        <taxon>Campylobacterota</taxon>
        <taxon>Epsilonproteobacteria</taxon>
        <taxon>Campylobacterales</taxon>
        <taxon>Campylobacteraceae</taxon>
        <taxon>Campylobacter</taxon>
    </lineage>
</organism>
<dbReference type="RefSeq" id="WP_126262886.1">
    <property type="nucleotide sequence ID" value="NZ_PQZD01000003.1"/>
</dbReference>